<gene>
    <name evidence="2" type="ORF">MNB_SV-13-2051</name>
</gene>
<reference evidence="2" key="1">
    <citation type="submission" date="2016-10" db="EMBL/GenBank/DDBJ databases">
        <authorList>
            <person name="de Groot N.N."/>
        </authorList>
    </citation>
    <scope>NUCLEOTIDE SEQUENCE</scope>
</reference>
<sequence length="169" mass="20207">MYHFLNTATYECVFYDIFIGFLVMNIFYFLASKRISFYWIGIHSFVIVSFKLLLVMINVLILDLGFDIVLNNLGNTIGIVFGVLILKYKRISFYVFLVIILFLIGYTLFFSNTIYMKHKVKLNEQEISNYIFLGKKDNNQTAIEALWIHYTIYEEDKEKSCYWWNKKQE</sequence>
<dbReference type="EMBL" id="FPHM01000173">
    <property type="protein sequence ID" value="SFV70835.1"/>
    <property type="molecule type" value="Genomic_DNA"/>
</dbReference>
<evidence type="ECO:0000256" key="1">
    <source>
        <dbReference type="SAM" id="Phobius"/>
    </source>
</evidence>
<feature type="transmembrane region" description="Helical" evidence="1">
    <location>
        <begin position="37"/>
        <end position="61"/>
    </location>
</feature>
<proteinExistence type="predicted"/>
<name>A0A1W1CYQ0_9ZZZZ</name>
<feature type="transmembrane region" description="Helical" evidence="1">
    <location>
        <begin position="12"/>
        <end position="31"/>
    </location>
</feature>
<keyword evidence="1" id="KW-0812">Transmembrane</keyword>
<evidence type="ECO:0000313" key="2">
    <source>
        <dbReference type="EMBL" id="SFV70835.1"/>
    </source>
</evidence>
<keyword evidence="1" id="KW-1133">Transmembrane helix</keyword>
<organism evidence="2">
    <name type="scientific">hydrothermal vent metagenome</name>
    <dbReference type="NCBI Taxonomy" id="652676"/>
    <lineage>
        <taxon>unclassified sequences</taxon>
        <taxon>metagenomes</taxon>
        <taxon>ecological metagenomes</taxon>
    </lineage>
</organism>
<feature type="transmembrane region" description="Helical" evidence="1">
    <location>
        <begin position="68"/>
        <end position="85"/>
    </location>
</feature>
<protein>
    <submittedName>
        <fullName evidence="2">Uncharacterized protein</fullName>
    </submittedName>
</protein>
<dbReference type="AlphaFoldDB" id="A0A1W1CYQ0"/>
<feature type="transmembrane region" description="Helical" evidence="1">
    <location>
        <begin position="91"/>
        <end position="111"/>
    </location>
</feature>
<accession>A0A1W1CYQ0</accession>
<keyword evidence="1" id="KW-0472">Membrane</keyword>